<dbReference type="PANTHER" id="PTHR11910">
    <property type="entry name" value="ATP SYNTHASE DELTA CHAIN"/>
    <property type="match status" value="1"/>
</dbReference>
<comment type="function">
    <text evidence="8">F(1)F(0) ATP synthase produces ATP from ADP in the presence of a proton or sodium gradient. F-type ATPases consist of two structural domains, F(1) containing the extramembraneous catalytic core and F(0) containing the membrane proton channel, linked together by a central stalk and a peripheral stalk. During catalysis, ATP synthesis in the catalytic domain of F(1) is coupled via a rotary mechanism of the central stalk subunits to proton translocation.</text>
</comment>
<dbReference type="GO" id="GO:0005886">
    <property type="term" value="C:plasma membrane"/>
    <property type="evidence" value="ECO:0007669"/>
    <property type="project" value="UniProtKB-SubCell"/>
</dbReference>
<keyword evidence="7 8" id="KW-0066">ATP synthesis</keyword>
<dbReference type="Gene3D" id="1.10.520.20">
    <property type="entry name" value="N-terminal domain of the delta subunit of the F1F0-ATP synthase"/>
    <property type="match status" value="1"/>
</dbReference>
<dbReference type="InterPro" id="IPR000711">
    <property type="entry name" value="ATPase_OSCP/dsu"/>
</dbReference>
<evidence type="ECO:0000313" key="9">
    <source>
        <dbReference type="EMBL" id="RDU37494.1"/>
    </source>
</evidence>
<dbReference type="InterPro" id="IPR026015">
    <property type="entry name" value="ATP_synth_OSCP/delta_N_sf"/>
</dbReference>
<dbReference type="NCBIfam" id="NF004403">
    <property type="entry name" value="PRK05758.2-4"/>
    <property type="match status" value="1"/>
</dbReference>
<dbReference type="NCBIfam" id="TIGR01145">
    <property type="entry name" value="ATP_synt_delta"/>
    <property type="match status" value="1"/>
</dbReference>
<comment type="function">
    <text evidence="8">This protein is part of the stalk that links CF(0) to CF(1). It either transmits conformational changes from CF(0) to CF(1) or is implicated in proton conduction.</text>
</comment>
<evidence type="ECO:0000256" key="3">
    <source>
        <dbReference type="ARBA" id="ARBA00022781"/>
    </source>
</evidence>
<keyword evidence="5 8" id="KW-0472">Membrane</keyword>
<keyword evidence="10" id="KW-1185">Reference proteome</keyword>
<comment type="caution">
    <text evidence="9">The sequence shown here is derived from an EMBL/GenBank/DDBJ whole genome shotgun (WGS) entry which is preliminary data.</text>
</comment>
<reference evidence="9 10" key="1">
    <citation type="submission" date="2018-07" db="EMBL/GenBank/DDBJ databases">
        <title>Bacillus sp. YLB-04 draft genome sequence.</title>
        <authorList>
            <person name="Yu L."/>
            <person name="Tang X."/>
        </authorList>
    </citation>
    <scope>NUCLEOTIDE SEQUENCE [LARGE SCALE GENOMIC DNA]</scope>
    <source>
        <strain evidence="9 10">YLB-04</strain>
    </source>
</reference>
<dbReference type="PROSITE" id="PS00389">
    <property type="entry name" value="ATPASE_DELTA"/>
    <property type="match status" value="1"/>
</dbReference>
<dbReference type="GO" id="GO:0045259">
    <property type="term" value="C:proton-transporting ATP synthase complex"/>
    <property type="evidence" value="ECO:0007669"/>
    <property type="project" value="UniProtKB-KW"/>
</dbReference>
<protein>
    <recommendedName>
        <fullName evidence="8">ATP synthase subunit delta</fullName>
    </recommendedName>
    <alternativeName>
        <fullName evidence="8">ATP synthase F(1) sector subunit delta</fullName>
    </alternativeName>
    <alternativeName>
        <fullName evidence="8">F-type ATPase subunit delta</fullName>
        <shortName evidence="8">F-ATPase subunit delta</shortName>
    </alternativeName>
</protein>
<evidence type="ECO:0000256" key="4">
    <source>
        <dbReference type="ARBA" id="ARBA00023065"/>
    </source>
</evidence>
<keyword evidence="3 8" id="KW-0375">Hydrogen ion transport</keyword>
<dbReference type="SUPFAM" id="SSF47928">
    <property type="entry name" value="N-terminal domain of the delta subunit of the F1F0-ATP synthase"/>
    <property type="match status" value="1"/>
</dbReference>
<name>A0A3D8GSP3_9BACI</name>
<comment type="similarity">
    <text evidence="8">Belongs to the ATPase delta chain family.</text>
</comment>
<comment type="subcellular location">
    <subcellularLocation>
        <location evidence="8">Cell membrane</location>
        <topology evidence="8">Peripheral membrane protein</topology>
    </subcellularLocation>
    <subcellularLocation>
        <location evidence="1">Membrane</location>
    </subcellularLocation>
</comment>
<proteinExistence type="inferred from homology"/>
<dbReference type="Pfam" id="PF00213">
    <property type="entry name" value="OSCP"/>
    <property type="match status" value="1"/>
</dbReference>
<dbReference type="EMBL" id="QNQT01000002">
    <property type="protein sequence ID" value="RDU37494.1"/>
    <property type="molecule type" value="Genomic_DNA"/>
</dbReference>
<evidence type="ECO:0000256" key="8">
    <source>
        <dbReference type="HAMAP-Rule" id="MF_01416"/>
    </source>
</evidence>
<evidence type="ECO:0000256" key="7">
    <source>
        <dbReference type="ARBA" id="ARBA00023310"/>
    </source>
</evidence>
<evidence type="ECO:0000256" key="1">
    <source>
        <dbReference type="ARBA" id="ARBA00004370"/>
    </source>
</evidence>
<sequence length="178" mass="19773">MSASIISKRYALALFRIAKERGLLEAIEEEIRVVKDVFENNKELNAVLNSPRLSLDQKKAIVKGAFANLNTFVQNTLMILIDRHRENEIPGVADGFIELANDARGIAEAKVYSVRPLSDEESIALSASFAARVGKKALRIENIVDTDLLGGIKVRIGNRIFDGSLRGKLDRLERKLLT</sequence>
<dbReference type="OrthoDB" id="9802471at2"/>
<dbReference type="GO" id="GO:0046933">
    <property type="term" value="F:proton-transporting ATP synthase activity, rotational mechanism"/>
    <property type="evidence" value="ECO:0007669"/>
    <property type="project" value="UniProtKB-UniRule"/>
</dbReference>
<dbReference type="HAMAP" id="MF_01416">
    <property type="entry name" value="ATP_synth_delta_bact"/>
    <property type="match status" value="1"/>
</dbReference>
<organism evidence="9 10">
    <name type="scientific">Neobacillus piezotolerans</name>
    <dbReference type="NCBI Taxonomy" id="2259171"/>
    <lineage>
        <taxon>Bacteria</taxon>
        <taxon>Bacillati</taxon>
        <taxon>Bacillota</taxon>
        <taxon>Bacilli</taxon>
        <taxon>Bacillales</taxon>
        <taxon>Bacillaceae</taxon>
        <taxon>Neobacillus</taxon>
    </lineage>
</organism>
<keyword evidence="8" id="KW-1003">Cell membrane</keyword>
<keyword evidence="2 8" id="KW-0813">Transport</keyword>
<dbReference type="RefSeq" id="WP_115451167.1">
    <property type="nucleotide sequence ID" value="NZ_QNQT01000002.1"/>
</dbReference>
<dbReference type="InterPro" id="IPR020781">
    <property type="entry name" value="ATPase_OSCP/d_CS"/>
</dbReference>
<gene>
    <name evidence="8" type="primary">atpH</name>
    <name evidence="9" type="ORF">DRW41_06520</name>
</gene>
<keyword evidence="6 8" id="KW-0139">CF(1)</keyword>
<accession>A0A3D8GSP3</accession>
<keyword evidence="4 8" id="KW-0406">Ion transport</keyword>
<dbReference type="Proteomes" id="UP000257144">
    <property type="component" value="Unassembled WGS sequence"/>
</dbReference>
<dbReference type="AlphaFoldDB" id="A0A3D8GSP3"/>
<evidence type="ECO:0000256" key="6">
    <source>
        <dbReference type="ARBA" id="ARBA00023196"/>
    </source>
</evidence>
<dbReference type="PRINTS" id="PR00125">
    <property type="entry name" value="ATPASEDELTA"/>
</dbReference>
<evidence type="ECO:0000256" key="5">
    <source>
        <dbReference type="ARBA" id="ARBA00023136"/>
    </source>
</evidence>
<evidence type="ECO:0000256" key="2">
    <source>
        <dbReference type="ARBA" id="ARBA00022448"/>
    </source>
</evidence>
<evidence type="ECO:0000313" key="10">
    <source>
        <dbReference type="Proteomes" id="UP000257144"/>
    </source>
</evidence>